<dbReference type="EMBL" id="JXNT01000004">
    <property type="protein sequence ID" value="ODM19551.1"/>
    <property type="molecule type" value="Genomic_DNA"/>
</dbReference>
<organism evidence="1 2">
    <name type="scientific">Aspergillus cristatus</name>
    <name type="common">Chinese Fuzhuan brick tea-fermentation fungus</name>
    <name type="synonym">Eurotium cristatum</name>
    <dbReference type="NCBI Taxonomy" id="573508"/>
    <lineage>
        <taxon>Eukaryota</taxon>
        <taxon>Fungi</taxon>
        <taxon>Dikarya</taxon>
        <taxon>Ascomycota</taxon>
        <taxon>Pezizomycotina</taxon>
        <taxon>Eurotiomycetes</taxon>
        <taxon>Eurotiomycetidae</taxon>
        <taxon>Eurotiales</taxon>
        <taxon>Aspergillaceae</taxon>
        <taxon>Aspergillus</taxon>
        <taxon>Aspergillus subgen. Aspergillus</taxon>
    </lineage>
</organism>
<proteinExistence type="predicted"/>
<sequence>MVKIRYDLPPDDFDLGVLQEREEQATLEFLNEVKLVEDFEEIGHGPAYIDHVSQSAWSFSPYHGGNVHFIIMSRVLGKSLYDVHMNVTDDEFESLRQQIAYILEYVLAIPSFACTQPTRAFG</sequence>
<evidence type="ECO:0000313" key="2">
    <source>
        <dbReference type="Proteomes" id="UP000094569"/>
    </source>
</evidence>
<protein>
    <submittedName>
        <fullName evidence="1">Uncharacterized protein</fullName>
    </submittedName>
</protein>
<dbReference type="VEuPathDB" id="FungiDB:SI65_04535"/>
<gene>
    <name evidence="1" type="ORF">SI65_04535</name>
</gene>
<dbReference type="Proteomes" id="UP000094569">
    <property type="component" value="Unassembled WGS sequence"/>
</dbReference>
<name>A0A1E3BFJ1_ASPCR</name>
<dbReference type="AlphaFoldDB" id="A0A1E3BFJ1"/>
<dbReference type="OrthoDB" id="4389629at2759"/>
<accession>A0A1E3BFJ1</accession>
<keyword evidence="2" id="KW-1185">Reference proteome</keyword>
<reference evidence="1 2" key="1">
    <citation type="journal article" date="2016" name="BMC Genomics">
        <title>Comparative genomic and transcriptomic analyses of the Fuzhuan brick tea-fermentation fungus Aspergillus cristatus.</title>
        <authorList>
            <person name="Ge Y."/>
            <person name="Wang Y."/>
            <person name="Liu Y."/>
            <person name="Tan Y."/>
            <person name="Ren X."/>
            <person name="Zhang X."/>
            <person name="Hyde K.D."/>
            <person name="Liu Y."/>
            <person name="Liu Z."/>
        </authorList>
    </citation>
    <scope>NUCLEOTIDE SEQUENCE [LARGE SCALE GENOMIC DNA]</scope>
    <source>
        <strain evidence="1 2">GZAAS20.1005</strain>
    </source>
</reference>
<comment type="caution">
    <text evidence="1">The sequence shown here is derived from an EMBL/GenBank/DDBJ whole genome shotgun (WGS) entry which is preliminary data.</text>
</comment>
<evidence type="ECO:0000313" key="1">
    <source>
        <dbReference type="EMBL" id="ODM19551.1"/>
    </source>
</evidence>